<organism evidence="1 2">
    <name type="scientific">Parathermosynechococcus lividus PCC 6715</name>
    <dbReference type="NCBI Taxonomy" id="1917166"/>
    <lineage>
        <taxon>Bacteria</taxon>
        <taxon>Bacillati</taxon>
        <taxon>Cyanobacteriota</taxon>
        <taxon>Cyanophyceae</taxon>
        <taxon>Acaryochloridales</taxon>
        <taxon>Thermosynechococcaceae</taxon>
        <taxon>Parathermosynechococcus</taxon>
    </lineage>
</organism>
<dbReference type="RefSeq" id="WP_099799075.1">
    <property type="nucleotide sequence ID" value="NZ_CP018092.1"/>
</dbReference>
<evidence type="ECO:0000313" key="1">
    <source>
        <dbReference type="EMBL" id="ATS18734.1"/>
    </source>
</evidence>
<accession>A0A2D2Q2K7</accession>
<keyword evidence="2" id="KW-1185">Reference proteome</keyword>
<proteinExistence type="predicted"/>
<dbReference type="AlphaFoldDB" id="A0A2D2Q2K7"/>
<dbReference type="EMBL" id="CP018092">
    <property type="protein sequence ID" value="ATS18734.1"/>
    <property type="molecule type" value="Genomic_DNA"/>
</dbReference>
<dbReference type="KEGG" id="slw:BRW62_08210"/>
<reference evidence="1 2" key="1">
    <citation type="submission" date="2016-11" db="EMBL/GenBank/DDBJ databases">
        <title>Complete genome sequence of thermophilic cyanobacteria strain Synechococcus sp. PCC6715.</title>
        <authorList>
            <person name="Tang J."/>
            <person name="Daroch M."/>
            <person name="Liang Y."/>
            <person name="Jiang D."/>
            <person name="Shah M."/>
        </authorList>
    </citation>
    <scope>NUCLEOTIDE SEQUENCE [LARGE SCALE GENOMIC DNA]</scope>
    <source>
        <strain evidence="1 2">PCC 6715</strain>
    </source>
</reference>
<protein>
    <submittedName>
        <fullName evidence="1">Uncharacterized protein</fullName>
    </submittedName>
</protein>
<reference evidence="2" key="2">
    <citation type="journal article" date="2022" name="Front. Microbiol.">
        <title>Comparative Genomic Analysis Revealed Distinct Molecular Components and Organization of CO2-Concentrating Mechanism in Thermophilic Cyanobacteria.</title>
        <authorList>
            <person name="Tang J."/>
            <person name="Zhou H."/>
            <person name="Yao D."/>
            <person name="Riaz S."/>
            <person name="You D."/>
            <person name="Klepacz-Smolka A."/>
            <person name="Daroch M."/>
        </authorList>
    </citation>
    <scope>NUCLEOTIDE SEQUENCE [LARGE SCALE GENOMIC DNA]</scope>
    <source>
        <strain evidence="2">PCC 6715</strain>
    </source>
</reference>
<dbReference type="OrthoDB" id="564992at2"/>
<dbReference type="Proteomes" id="UP000231057">
    <property type="component" value="Chromosome"/>
</dbReference>
<gene>
    <name evidence="1" type="ORF">BRW62_08210</name>
</gene>
<sequence length="176" mass="19398">MTIPDPAFFPEPTTDSAVVMPPELIRELFDAALLDALVSSELPDLDQLFVNLEPLRLQTAPPPISDAQWRQMQAQQQIIARQLEETLTYLAKVKAVAYQLQAVASEFVTTPKRGQRQPSSLHPLEYLAAELLQAIAHTQAALEPIYDPLHNLGDTLNADEPALRSFSSAAMSQSLP</sequence>
<evidence type="ECO:0000313" key="2">
    <source>
        <dbReference type="Proteomes" id="UP000231057"/>
    </source>
</evidence>
<name>A0A2D2Q2K7_PARLV</name>